<evidence type="ECO:0000313" key="13">
    <source>
        <dbReference type="EMBL" id="TPW34527.1"/>
    </source>
</evidence>
<comment type="catalytic activity">
    <reaction evidence="10 11">
        <text>nicotinate beta-D-ribonucleotide + ATP + H(+) = deamido-NAD(+) + diphosphate</text>
        <dbReference type="Rhea" id="RHEA:22860"/>
        <dbReference type="ChEBI" id="CHEBI:15378"/>
        <dbReference type="ChEBI" id="CHEBI:30616"/>
        <dbReference type="ChEBI" id="CHEBI:33019"/>
        <dbReference type="ChEBI" id="CHEBI:57502"/>
        <dbReference type="ChEBI" id="CHEBI:58437"/>
        <dbReference type="EC" id="2.7.7.18"/>
    </reaction>
</comment>
<name>A0A506UMF7_9PROT</name>
<evidence type="ECO:0000256" key="10">
    <source>
        <dbReference type="ARBA" id="ARBA00048721"/>
    </source>
</evidence>
<reference evidence="13 14" key="1">
    <citation type="submission" date="2019-03" db="EMBL/GenBank/DDBJ databases">
        <title>The complete genome sequence of Neokomagataea sp. Jb2 NBRC113641.</title>
        <authorList>
            <person name="Chua K.-O."/>
            <person name="Chan K.-G."/>
            <person name="See-Too W.-S."/>
        </authorList>
    </citation>
    <scope>NUCLEOTIDE SEQUENCE [LARGE SCALE GENOMIC DNA]</scope>
    <source>
        <strain evidence="13 14">Jb2</strain>
    </source>
</reference>
<evidence type="ECO:0000256" key="3">
    <source>
        <dbReference type="ARBA" id="ARBA00009014"/>
    </source>
</evidence>
<evidence type="ECO:0000256" key="11">
    <source>
        <dbReference type="HAMAP-Rule" id="MF_00244"/>
    </source>
</evidence>
<dbReference type="NCBIfam" id="TIGR00482">
    <property type="entry name" value="nicotinate (nicotinamide) nucleotide adenylyltransferase"/>
    <property type="match status" value="1"/>
</dbReference>
<evidence type="ECO:0000256" key="6">
    <source>
        <dbReference type="ARBA" id="ARBA00022695"/>
    </source>
</evidence>
<gene>
    <name evidence="11" type="primary">nadD</name>
    <name evidence="13" type="ORF">E3202_05675</name>
</gene>
<dbReference type="EC" id="2.7.7.18" evidence="11"/>
<dbReference type="GO" id="GO:0004515">
    <property type="term" value="F:nicotinate-nucleotide adenylyltransferase activity"/>
    <property type="evidence" value="ECO:0007669"/>
    <property type="project" value="UniProtKB-UniRule"/>
</dbReference>
<dbReference type="Pfam" id="PF01467">
    <property type="entry name" value="CTP_transf_like"/>
    <property type="match status" value="1"/>
</dbReference>
<dbReference type="EMBL" id="SORZ01000002">
    <property type="protein sequence ID" value="TPW34527.1"/>
    <property type="molecule type" value="Genomic_DNA"/>
</dbReference>
<dbReference type="SUPFAM" id="SSF52374">
    <property type="entry name" value="Nucleotidylyl transferase"/>
    <property type="match status" value="1"/>
</dbReference>
<protein>
    <recommendedName>
        <fullName evidence="11">Probable nicotinate-nucleotide adenylyltransferase</fullName>
        <ecNumber evidence="11">2.7.7.18</ecNumber>
    </recommendedName>
    <alternativeName>
        <fullName evidence="11">Deamido-NAD(+) diphosphorylase</fullName>
    </alternativeName>
    <alternativeName>
        <fullName evidence="11">Deamido-NAD(+) pyrophosphorylase</fullName>
    </alternativeName>
    <alternativeName>
        <fullName evidence="11">Nicotinate mononucleotide adenylyltransferase</fullName>
        <shortName evidence="11">NaMN adenylyltransferase</shortName>
    </alternativeName>
</protein>
<comment type="function">
    <text evidence="1 11">Catalyzes the reversible adenylation of nicotinate mononucleotide (NaMN) to nicotinic acid adenine dinucleotide (NaAD).</text>
</comment>
<accession>A0A506UMF7</accession>
<comment type="similarity">
    <text evidence="3 11">Belongs to the NadD family.</text>
</comment>
<dbReference type="GO" id="GO:0005524">
    <property type="term" value="F:ATP binding"/>
    <property type="evidence" value="ECO:0007669"/>
    <property type="project" value="UniProtKB-KW"/>
</dbReference>
<evidence type="ECO:0000256" key="4">
    <source>
        <dbReference type="ARBA" id="ARBA00022642"/>
    </source>
</evidence>
<dbReference type="Gene3D" id="3.40.50.620">
    <property type="entry name" value="HUPs"/>
    <property type="match status" value="1"/>
</dbReference>
<evidence type="ECO:0000256" key="8">
    <source>
        <dbReference type="ARBA" id="ARBA00022840"/>
    </source>
</evidence>
<keyword evidence="6 11" id="KW-0548">Nucleotidyltransferase</keyword>
<keyword evidence="9 11" id="KW-0520">NAD</keyword>
<evidence type="ECO:0000256" key="9">
    <source>
        <dbReference type="ARBA" id="ARBA00023027"/>
    </source>
</evidence>
<dbReference type="InterPro" id="IPR005248">
    <property type="entry name" value="NadD/NMNAT"/>
</dbReference>
<dbReference type="Proteomes" id="UP000315037">
    <property type="component" value="Unassembled WGS sequence"/>
</dbReference>
<dbReference type="UniPathway" id="UPA00253">
    <property type="reaction ID" value="UER00332"/>
</dbReference>
<evidence type="ECO:0000256" key="1">
    <source>
        <dbReference type="ARBA" id="ARBA00002324"/>
    </source>
</evidence>
<dbReference type="NCBIfam" id="NF000843">
    <property type="entry name" value="PRK00071.2-2"/>
    <property type="match status" value="1"/>
</dbReference>
<dbReference type="InterPro" id="IPR004821">
    <property type="entry name" value="Cyt_trans-like"/>
</dbReference>
<evidence type="ECO:0000256" key="7">
    <source>
        <dbReference type="ARBA" id="ARBA00022741"/>
    </source>
</evidence>
<dbReference type="HAMAP" id="MF_00244">
    <property type="entry name" value="NaMN_adenylyltr"/>
    <property type="match status" value="1"/>
</dbReference>
<comment type="pathway">
    <text evidence="2 11">Cofactor biosynthesis; NAD(+) biosynthesis; deamido-NAD(+) from nicotinate D-ribonucleotide: step 1/1.</text>
</comment>
<organism evidence="13 14">
    <name type="scientific">Oecophyllibacter saccharovorans</name>
    <dbReference type="NCBI Taxonomy" id="2558360"/>
    <lineage>
        <taxon>Bacteria</taxon>
        <taxon>Pseudomonadati</taxon>
        <taxon>Pseudomonadota</taxon>
        <taxon>Alphaproteobacteria</taxon>
        <taxon>Acetobacterales</taxon>
        <taxon>Acetobacteraceae</taxon>
        <taxon>Oecophyllibacter</taxon>
    </lineage>
</organism>
<keyword evidence="14" id="KW-1185">Reference proteome</keyword>
<dbReference type="CDD" id="cd02165">
    <property type="entry name" value="NMNAT"/>
    <property type="match status" value="1"/>
</dbReference>
<dbReference type="PANTHER" id="PTHR39321:SF3">
    <property type="entry name" value="PHOSPHOPANTETHEINE ADENYLYLTRANSFERASE"/>
    <property type="match status" value="1"/>
</dbReference>
<evidence type="ECO:0000259" key="12">
    <source>
        <dbReference type="Pfam" id="PF01467"/>
    </source>
</evidence>
<feature type="domain" description="Cytidyltransferase-like" evidence="12">
    <location>
        <begin position="24"/>
        <end position="201"/>
    </location>
</feature>
<proteinExistence type="inferred from homology"/>
<dbReference type="AlphaFoldDB" id="A0A506UMF7"/>
<evidence type="ECO:0000256" key="5">
    <source>
        <dbReference type="ARBA" id="ARBA00022679"/>
    </source>
</evidence>
<evidence type="ECO:0000313" key="14">
    <source>
        <dbReference type="Proteomes" id="UP000315037"/>
    </source>
</evidence>
<dbReference type="PANTHER" id="PTHR39321">
    <property type="entry name" value="NICOTINATE-NUCLEOTIDE ADENYLYLTRANSFERASE-RELATED"/>
    <property type="match status" value="1"/>
</dbReference>
<keyword evidence="7 11" id="KW-0547">Nucleotide-binding</keyword>
<comment type="caution">
    <text evidence="13">The sequence shown here is derived from an EMBL/GenBank/DDBJ whole genome shotgun (WGS) entry which is preliminary data.</text>
</comment>
<keyword evidence="5 11" id="KW-0808">Transferase</keyword>
<dbReference type="InterPro" id="IPR014729">
    <property type="entry name" value="Rossmann-like_a/b/a_fold"/>
</dbReference>
<evidence type="ECO:0000256" key="2">
    <source>
        <dbReference type="ARBA" id="ARBA00005019"/>
    </source>
</evidence>
<keyword evidence="8 11" id="KW-0067">ATP-binding</keyword>
<sequence>METAPSSSAPLPRFGDGRRMRIGLLGGSFNPAHAGHQQIAREALKRLGLDQVWLLVSPGNPLKPAKGMAPFAERLASAEKIADGRRIVATDLEGRLGERYTVRTVAALKRLYPRASFIWLMGADGLAQFPRWKEWRQLARLVPIAVFPRPGSVIPALKGQAAQVLHAGRCPARQGRLLPGQEGWTFLEMRENPLSATALRQAGAFPAAQTLAPSDKPD</sequence>
<keyword evidence="4 11" id="KW-0662">Pyridine nucleotide biosynthesis</keyword>
<dbReference type="GO" id="GO:0009435">
    <property type="term" value="P:NAD+ biosynthetic process"/>
    <property type="evidence" value="ECO:0007669"/>
    <property type="project" value="UniProtKB-UniRule"/>
</dbReference>